<keyword evidence="4" id="KW-1185">Reference proteome</keyword>
<proteinExistence type="predicted"/>
<dbReference type="InterPro" id="IPR010730">
    <property type="entry name" value="HET"/>
</dbReference>
<feature type="domain" description="Heterokaryon incompatibility" evidence="1">
    <location>
        <begin position="22"/>
        <end position="105"/>
    </location>
</feature>
<reference evidence="3" key="1">
    <citation type="journal article" date="2020" name="Stud. Mycol.">
        <title>101 Dothideomycetes genomes: a test case for predicting lifestyles and emergence of pathogens.</title>
        <authorList>
            <person name="Haridas S."/>
            <person name="Albert R."/>
            <person name="Binder M."/>
            <person name="Bloem J."/>
            <person name="Labutti K."/>
            <person name="Salamov A."/>
            <person name="Andreopoulos B."/>
            <person name="Baker S."/>
            <person name="Barry K."/>
            <person name="Bills G."/>
            <person name="Bluhm B."/>
            <person name="Cannon C."/>
            <person name="Castanera R."/>
            <person name="Culley D."/>
            <person name="Daum C."/>
            <person name="Ezra D."/>
            <person name="Gonzalez J."/>
            <person name="Henrissat B."/>
            <person name="Kuo A."/>
            <person name="Liang C."/>
            <person name="Lipzen A."/>
            <person name="Lutzoni F."/>
            <person name="Magnuson J."/>
            <person name="Mondo S."/>
            <person name="Nolan M."/>
            <person name="Ohm R."/>
            <person name="Pangilinan J."/>
            <person name="Park H.-J."/>
            <person name="Ramirez L."/>
            <person name="Alfaro M."/>
            <person name="Sun H."/>
            <person name="Tritt A."/>
            <person name="Yoshinaga Y."/>
            <person name="Zwiers L.-H."/>
            <person name="Turgeon B."/>
            <person name="Goodwin S."/>
            <person name="Spatafora J."/>
            <person name="Crous P."/>
            <person name="Grigoriev I."/>
        </authorList>
    </citation>
    <scope>NUCLEOTIDE SEQUENCE</scope>
    <source>
        <strain evidence="3">CBS 115976</strain>
    </source>
</reference>
<dbReference type="EMBL" id="MU004237">
    <property type="protein sequence ID" value="KAF2667274.1"/>
    <property type="molecule type" value="Genomic_DNA"/>
</dbReference>
<dbReference type="PANTHER" id="PTHR10622:SF10">
    <property type="entry name" value="HET DOMAIN-CONTAINING PROTEIN"/>
    <property type="match status" value="1"/>
</dbReference>
<dbReference type="Pfam" id="PF06985">
    <property type="entry name" value="HET"/>
    <property type="match status" value="1"/>
</dbReference>
<name>A0A6A6U8Q4_9PEZI</name>
<gene>
    <name evidence="3" type="ORF">BT63DRAFT_288831</name>
</gene>
<sequence>MRLLHTTELYSENVLREDPEPYAVLSHTWDYLETTYQEMVGPNFKISPGYGKIKSCCDTIKKDHKWVWIDTCCIDKTSSAELGEAINSMYYWYQRATVCYVYLTDFEGHNVTLEKLRRCKWFTRGWTLQELLAPRKVIFWNSHWEEIGTKQSMANLISTITGIPLEVLQGKLPARDCNIAQRFSWAAKRNTTRSEDIAYCLLGLFDCQMSPIYGEGSTKAFFRLQEEILKRWNDQTIFLWTHAHDPRNNGLLATSPKPFCKHPECFSWLFDANWNQQNISEGFDPYKYLVPVAADILQVTIADKGVEYGIKPGHNPSRAGGFFLGPEGLQVSLLFSKDINAVKDTEIFRQYRQLICFDVLARKPMSPPNRVLLWLEYDPVTDSSSQNISRRGLLSRYPYVEGLEVPFWQYRLFPDQTTQFFRQTFPVSQQEPTEAYKDTAKFAFKELPASGRTVAVYYEPAGLQHLHGSRPRPISCDCATVRFDHEHPSCGGAPFQIAFGVHGRNKETWCHILSTHEGMNRTLCRRLVAQSTRFKNHCYMALDKSHDVRLTVYPNIDGDSPIDFDVCLYIIKRGLIDGPDVRS</sequence>
<protein>
    <submittedName>
        <fullName evidence="3">HET-domain-containing protein</fullName>
    </submittedName>
</protein>
<dbReference type="OrthoDB" id="20872at2759"/>
<feature type="domain" description="DUF8212" evidence="2">
    <location>
        <begin position="219"/>
        <end position="247"/>
    </location>
</feature>
<dbReference type="Pfam" id="PF26640">
    <property type="entry name" value="DUF8212"/>
    <property type="match status" value="1"/>
</dbReference>
<evidence type="ECO:0000259" key="1">
    <source>
        <dbReference type="Pfam" id="PF06985"/>
    </source>
</evidence>
<evidence type="ECO:0000313" key="4">
    <source>
        <dbReference type="Proteomes" id="UP000799302"/>
    </source>
</evidence>
<dbReference type="AlphaFoldDB" id="A0A6A6U8Q4"/>
<evidence type="ECO:0000259" key="2">
    <source>
        <dbReference type="Pfam" id="PF26640"/>
    </source>
</evidence>
<evidence type="ECO:0000313" key="3">
    <source>
        <dbReference type="EMBL" id="KAF2667274.1"/>
    </source>
</evidence>
<dbReference type="Proteomes" id="UP000799302">
    <property type="component" value="Unassembled WGS sequence"/>
</dbReference>
<dbReference type="PANTHER" id="PTHR10622">
    <property type="entry name" value="HET DOMAIN-CONTAINING PROTEIN"/>
    <property type="match status" value="1"/>
</dbReference>
<organism evidence="3 4">
    <name type="scientific">Microthyrium microscopicum</name>
    <dbReference type="NCBI Taxonomy" id="703497"/>
    <lineage>
        <taxon>Eukaryota</taxon>
        <taxon>Fungi</taxon>
        <taxon>Dikarya</taxon>
        <taxon>Ascomycota</taxon>
        <taxon>Pezizomycotina</taxon>
        <taxon>Dothideomycetes</taxon>
        <taxon>Dothideomycetes incertae sedis</taxon>
        <taxon>Microthyriales</taxon>
        <taxon>Microthyriaceae</taxon>
        <taxon>Microthyrium</taxon>
    </lineage>
</organism>
<accession>A0A6A6U8Q4</accession>
<dbReference type="InterPro" id="IPR058525">
    <property type="entry name" value="DUF8212"/>
</dbReference>